<dbReference type="PANTHER" id="PTHR37422">
    <property type="entry name" value="TEICHURONIC ACID BIOSYNTHESIS PROTEIN TUAE"/>
    <property type="match status" value="1"/>
</dbReference>
<dbReference type="EMBL" id="JPWA01000042">
    <property type="protein sequence ID" value="RCK03948.1"/>
    <property type="molecule type" value="Genomic_DNA"/>
</dbReference>
<evidence type="ECO:0000256" key="4">
    <source>
        <dbReference type="ARBA" id="ARBA00023136"/>
    </source>
</evidence>
<evidence type="ECO:0000259" key="6">
    <source>
        <dbReference type="Pfam" id="PF04932"/>
    </source>
</evidence>
<keyword evidence="4 5" id="KW-0472">Membrane</keyword>
<feature type="transmembrane region" description="Helical" evidence="5">
    <location>
        <begin position="167"/>
        <end position="187"/>
    </location>
</feature>
<evidence type="ECO:0000256" key="5">
    <source>
        <dbReference type="SAM" id="Phobius"/>
    </source>
</evidence>
<sequence length="419" mass="46641">MNPAHIILLSPLIWLSGFTPVIYQLFTAWIGLRRSNLFTRLGGVEMTLLGYIGVYTFSLFLAVLQGAEITRVLAGFYNLSFWMMGFFLIVGQRQSNSRAIGRSAFTLLCFILLITWAFAFIPGVAPAYPTLISSLIDVGNLPNNIRDNTTLNISVQNWADFGSGYRFSILSPYPTAFAILIFLLTCLSWPERWSRLRSLRILIIPALSFHVILNMTASRAVAGAFVVYIALLLYAAIIARIKGSNNRRTLTLLVTMFTVVLLMITLPVLNDVWERINESRAGSSALRFRIYEISLSSMINEHPLLGFGVKARDESIAAIPIGSHSTIISTLYKTGIIGFIFLLSFFVLVARRAIAILLSGPATSHDRSMAAGILAFFIALAFEDIDALPLASFLYFTLMALVLRRSEELELEKQLTSFH</sequence>
<feature type="transmembrane region" description="Helical" evidence="5">
    <location>
        <begin position="336"/>
        <end position="358"/>
    </location>
</feature>
<feature type="transmembrane region" description="Helical" evidence="5">
    <location>
        <begin position="250"/>
        <end position="269"/>
    </location>
</feature>
<reference evidence="7 8" key="1">
    <citation type="submission" date="2014-07" db="EMBL/GenBank/DDBJ databases">
        <title>Draft genome sequence of Thalassospira xianhensis P-4 (MCCC 1A02616).</title>
        <authorList>
            <person name="Lai Q."/>
            <person name="Shao Z."/>
        </authorList>
    </citation>
    <scope>NUCLEOTIDE SEQUENCE [LARGE SCALE GENOMIC DNA]</scope>
    <source>
        <strain evidence="7 8">MCCC 1A02616</strain>
    </source>
</reference>
<accession>A0A367U6U0</accession>
<dbReference type="GO" id="GO:0016020">
    <property type="term" value="C:membrane"/>
    <property type="evidence" value="ECO:0007669"/>
    <property type="project" value="UniProtKB-SubCell"/>
</dbReference>
<dbReference type="RefSeq" id="WP_114123721.1">
    <property type="nucleotide sequence ID" value="NZ_JPWA01000042.1"/>
</dbReference>
<evidence type="ECO:0000313" key="7">
    <source>
        <dbReference type="EMBL" id="RCK03948.1"/>
    </source>
</evidence>
<evidence type="ECO:0000256" key="1">
    <source>
        <dbReference type="ARBA" id="ARBA00004141"/>
    </source>
</evidence>
<dbReference type="Pfam" id="PF04932">
    <property type="entry name" value="Wzy_C"/>
    <property type="match status" value="1"/>
</dbReference>
<gene>
    <name evidence="7" type="ORF">TH5_22725</name>
</gene>
<feature type="transmembrane region" description="Helical" evidence="5">
    <location>
        <begin position="44"/>
        <end position="63"/>
    </location>
</feature>
<keyword evidence="2 5" id="KW-0812">Transmembrane</keyword>
<feature type="transmembrane region" description="Helical" evidence="5">
    <location>
        <begin position="12"/>
        <end position="32"/>
    </location>
</feature>
<feature type="transmembrane region" description="Helical" evidence="5">
    <location>
        <begin position="69"/>
        <end position="91"/>
    </location>
</feature>
<evidence type="ECO:0000256" key="3">
    <source>
        <dbReference type="ARBA" id="ARBA00022989"/>
    </source>
</evidence>
<evidence type="ECO:0000256" key="2">
    <source>
        <dbReference type="ARBA" id="ARBA00022692"/>
    </source>
</evidence>
<evidence type="ECO:0000313" key="8">
    <source>
        <dbReference type="Proteomes" id="UP000252419"/>
    </source>
</evidence>
<feature type="transmembrane region" description="Helical" evidence="5">
    <location>
        <begin position="370"/>
        <end position="403"/>
    </location>
</feature>
<keyword evidence="8" id="KW-1185">Reference proteome</keyword>
<organism evidence="7 8">
    <name type="scientific">Thalassospira xianhensis MCCC 1A02616</name>
    <dbReference type="NCBI Taxonomy" id="1177929"/>
    <lineage>
        <taxon>Bacteria</taxon>
        <taxon>Pseudomonadati</taxon>
        <taxon>Pseudomonadota</taxon>
        <taxon>Alphaproteobacteria</taxon>
        <taxon>Rhodospirillales</taxon>
        <taxon>Thalassospiraceae</taxon>
        <taxon>Thalassospira</taxon>
    </lineage>
</organism>
<name>A0A367U6U0_9PROT</name>
<dbReference type="AlphaFoldDB" id="A0A367U6U0"/>
<comment type="caution">
    <text evidence="7">The sequence shown here is derived from an EMBL/GenBank/DDBJ whole genome shotgun (WGS) entry which is preliminary data.</text>
</comment>
<dbReference type="InterPro" id="IPR051533">
    <property type="entry name" value="WaaL-like"/>
</dbReference>
<feature type="domain" description="O-antigen ligase-related" evidence="6">
    <location>
        <begin position="211"/>
        <end position="343"/>
    </location>
</feature>
<feature type="transmembrane region" description="Helical" evidence="5">
    <location>
        <begin position="199"/>
        <end position="215"/>
    </location>
</feature>
<feature type="transmembrane region" description="Helical" evidence="5">
    <location>
        <begin position="103"/>
        <end position="125"/>
    </location>
</feature>
<proteinExistence type="predicted"/>
<keyword evidence="3 5" id="KW-1133">Transmembrane helix</keyword>
<protein>
    <recommendedName>
        <fullName evidence="6">O-antigen ligase-related domain-containing protein</fullName>
    </recommendedName>
</protein>
<dbReference type="Proteomes" id="UP000252419">
    <property type="component" value="Unassembled WGS sequence"/>
</dbReference>
<feature type="transmembrane region" description="Helical" evidence="5">
    <location>
        <begin position="221"/>
        <end position="238"/>
    </location>
</feature>
<dbReference type="InterPro" id="IPR007016">
    <property type="entry name" value="O-antigen_ligase-rel_domated"/>
</dbReference>
<comment type="subcellular location">
    <subcellularLocation>
        <location evidence="1">Membrane</location>
        <topology evidence="1">Multi-pass membrane protein</topology>
    </subcellularLocation>
</comment>
<dbReference type="PANTHER" id="PTHR37422:SF13">
    <property type="entry name" value="LIPOPOLYSACCHARIDE BIOSYNTHESIS PROTEIN PA4999-RELATED"/>
    <property type="match status" value="1"/>
</dbReference>